<feature type="transmembrane region" description="Helical" evidence="1">
    <location>
        <begin position="208"/>
        <end position="225"/>
    </location>
</feature>
<dbReference type="STRING" id="642492.Clole_4048"/>
<keyword evidence="1" id="KW-0472">Membrane</keyword>
<keyword evidence="1" id="KW-1133">Transmembrane helix</keyword>
<evidence type="ECO:0000313" key="2">
    <source>
        <dbReference type="EMBL" id="ADZ85726.1"/>
    </source>
</evidence>
<organism evidence="2 3">
    <name type="scientific">Cellulosilyticum lentocellum (strain ATCC 49066 / DSM 5427 / NCIMB 11756 / RHM5)</name>
    <name type="common">Clostridium lentocellum</name>
    <dbReference type="NCBI Taxonomy" id="642492"/>
    <lineage>
        <taxon>Bacteria</taxon>
        <taxon>Bacillati</taxon>
        <taxon>Bacillota</taxon>
        <taxon>Clostridia</taxon>
        <taxon>Lachnospirales</taxon>
        <taxon>Cellulosilyticaceae</taxon>
        <taxon>Cellulosilyticum</taxon>
    </lineage>
</organism>
<gene>
    <name evidence="2" type="ordered locus">Clole_4048</name>
</gene>
<proteinExistence type="predicted"/>
<evidence type="ECO:0008006" key="4">
    <source>
        <dbReference type="Google" id="ProtNLM"/>
    </source>
</evidence>
<dbReference type="KEGG" id="cle:Clole_4048"/>
<dbReference type="RefSeq" id="WP_013658998.1">
    <property type="nucleotide sequence ID" value="NC_015275.1"/>
</dbReference>
<feature type="transmembrane region" description="Helical" evidence="1">
    <location>
        <begin position="50"/>
        <end position="68"/>
    </location>
</feature>
<dbReference type="Proteomes" id="UP000008467">
    <property type="component" value="Chromosome"/>
</dbReference>
<accession>F2JL81</accession>
<evidence type="ECO:0000256" key="1">
    <source>
        <dbReference type="SAM" id="Phobius"/>
    </source>
</evidence>
<dbReference type="AlphaFoldDB" id="F2JL81"/>
<reference evidence="2 3" key="1">
    <citation type="journal article" date="2011" name="J. Bacteriol.">
        <title>Complete genome sequence of the cellulose-degrading bacterium Cellulosilyticum lentocellum.</title>
        <authorList>
            <consortium name="US DOE Joint Genome Institute"/>
            <person name="Miller D.A."/>
            <person name="Suen G."/>
            <person name="Bruce D."/>
            <person name="Copeland A."/>
            <person name="Cheng J.F."/>
            <person name="Detter C."/>
            <person name="Goodwin L.A."/>
            <person name="Han C.S."/>
            <person name="Hauser L.J."/>
            <person name="Land M.L."/>
            <person name="Lapidus A."/>
            <person name="Lucas S."/>
            <person name="Meincke L."/>
            <person name="Pitluck S."/>
            <person name="Tapia R."/>
            <person name="Teshima H."/>
            <person name="Woyke T."/>
            <person name="Fox B.G."/>
            <person name="Angert E.R."/>
            <person name="Currie C.R."/>
        </authorList>
    </citation>
    <scope>NUCLEOTIDE SEQUENCE [LARGE SCALE GENOMIC DNA]</scope>
    <source>
        <strain evidence="3">ATCC 49066 / DSM 5427 / NCIMB 11756 / RHM5</strain>
    </source>
</reference>
<sequence length="243" mass="27978">MNKNLKKELKTAFNAPEPSRKEVFLKQLTFPKASQFDFVRTQISYIRKRYWLLSMLLFVVVLGVFYKSETSLSVVWISSSILPFLGLLSISELARSMSYNMVELEMSCRHHFTEIILVRLTILGTVQAIVLIATIFLIGGRNDMGFLRTALYLITPFMMNTYMTLAILNRLQSRQTLTICATVTGIISVMSSDVISQYSMILGDPYKVIWWIVFIMLLGVIAYELKKMIKETEELKWNLLLTV</sequence>
<feature type="transmembrane region" description="Helical" evidence="1">
    <location>
        <begin position="74"/>
        <end position="94"/>
    </location>
</feature>
<keyword evidence="1" id="KW-0812">Transmembrane</keyword>
<feature type="transmembrane region" description="Helical" evidence="1">
    <location>
        <begin position="176"/>
        <end position="196"/>
    </location>
</feature>
<feature type="transmembrane region" description="Helical" evidence="1">
    <location>
        <begin position="115"/>
        <end position="138"/>
    </location>
</feature>
<dbReference type="eggNOG" id="ENOG5032TXP">
    <property type="taxonomic scope" value="Bacteria"/>
</dbReference>
<feature type="transmembrane region" description="Helical" evidence="1">
    <location>
        <begin position="150"/>
        <end position="169"/>
    </location>
</feature>
<dbReference type="EMBL" id="CP002582">
    <property type="protein sequence ID" value="ADZ85726.1"/>
    <property type="molecule type" value="Genomic_DNA"/>
</dbReference>
<name>F2JL81_CELLD</name>
<keyword evidence="3" id="KW-1185">Reference proteome</keyword>
<evidence type="ECO:0000313" key="3">
    <source>
        <dbReference type="Proteomes" id="UP000008467"/>
    </source>
</evidence>
<protein>
    <recommendedName>
        <fullName evidence="4">ABC-2 type transporter</fullName>
    </recommendedName>
</protein>
<dbReference type="HOGENOM" id="CLU_092741_2_0_9"/>